<gene>
    <name evidence="1" type="ORF">SY1_05120</name>
</gene>
<sequence>MTELLNTFCRGRNIQLLWQPELETIPDRIAEGFVPIEMAEGTKSFVDFRCLDHHNDYSHLPSACVTALKFYGTLGSDSPVRLMVNHTDADCVLTGVTLLGLLPRKLLERLNPEVGVLDTDPLSVDFGDLLYGNAIRLWKVGMMSTKKSGWSWLYGMQLFLDIFNHFTYYEGKTGELEERERARREKAFQDYDKAVTGPSGKVLLVAPSTVKGYDVQFFRQRAFPATSLEGWRHWCVVSHVRKVGNVMLSCPNKEVAERAFGSGGLKNVFPRLPEIEGKEWGGREAVGGSPRGIVVPAELLGSILTILEDSLLTKEGV</sequence>
<name>A0AB94IVY2_9BACT</name>
<evidence type="ECO:0000313" key="2">
    <source>
        <dbReference type="Proteomes" id="UP000008957"/>
    </source>
</evidence>
<dbReference type="AlphaFoldDB" id="A0AB94IVY2"/>
<accession>A0AB94IVY2</accession>
<dbReference type="RefSeq" id="WP_015556072.1">
    <property type="nucleotide sequence ID" value="NC_021038.1"/>
</dbReference>
<reference evidence="2" key="1">
    <citation type="submission" date="2010-03" db="EMBL/GenBank/DDBJ databases">
        <title>The genome sequence of Synergistetes sp. SGP1.</title>
        <authorList>
            <consortium name="metaHIT consortium -- http://www.metahit.eu/"/>
            <person name="Pajon A."/>
            <person name="Turner K."/>
            <person name="Parkhill J."/>
            <person name="Wade W."/>
            <person name="Vartoukian S."/>
        </authorList>
    </citation>
    <scope>NUCLEOTIDE SEQUENCE [LARGE SCALE GENOMIC DNA]</scope>
    <source>
        <strain evidence="2">SGP1</strain>
    </source>
</reference>
<dbReference type="KEGG" id="sbr:SY1_05120"/>
<proteinExistence type="predicted"/>
<keyword evidence="2" id="KW-1185">Reference proteome</keyword>
<evidence type="ECO:0000313" key="1">
    <source>
        <dbReference type="EMBL" id="CBL27925.1"/>
    </source>
</evidence>
<reference evidence="1 2" key="2">
    <citation type="submission" date="2010-03" db="EMBL/GenBank/DDBJ databases">
        <authorList>
            <person name="Pajon A."/>
        </authorList>
    </citation>
    <scope>NUCLEOTIDE SEQUENCE [LARGE SCALE GENOMIC DNA]</scope>
    <source>
        <strain evidence="1 2">SGP1</strain>
    </source>
</reference>
<dbReference type="EMBL" id="FP929056">
    <property type="protein sequence ID" value="CBL27925.1"/>
    <property type="molecule type" value="Genomic_DNA"/>
</dbReference>
<organism evidence="1 2">
    <name type="scientific">Fretibacterium fastidiosum</name>
    <dbReference type="NCBI Taxonomy" id="651822"/>
    <lineage>
        <taxon>Bacteria</taxon>
        <taxon>Thermotogati</taxon>
        <taxon>Synergistota</taxon>
        <taxon>Synergistia</taxon>
        <taxon>Synergistales</taxon>
        <taxon>Aminobacteriaceae</taxon>
        <taxon>Fretibacterium</taxon>
    </lineage>
</organism>
<protein>
    <submittedName>
        <fullName evidence="1">Uncharacterized protein</fullName>
    </submittedName>
</protein>
<dbReference type="Proteomes" id="UP000008957">
    <property type="component" value="Chromosome"/>
</dbReference>